<name>A0A0E9TEL9_ANGAN</name>
<dbReference type="EMBL" id="GBXM01057252">
    <property type="protein sequence ID" value="JAH51325.1"/>
    <property type="molecule type" value="Transcribed_RNA"/>
</dbReference>
<reference evidence="1" key="2">
    <citation type="journal article" date="2015" name="Fish Shellfish Immunol.">
        <title>Early steps in the European eel (Anguilla anguilla)-Vibrio vulnificus interaction in the gills: Role of the RtxA13 toxin.</title>
        <authorList>
            <person name="Callol A."/>
            <person name="Pajuelo D."/>
            <person name="Ebbesson L."/>
            <person name="Teles M."/>
            <person name="MacKenzie S."/>
            <person name="Amaro C."/>
        </authorList>
    </citation>
    <scope>NUCLEOTIDE SEQUENCE</scope>
</reference>
<proteinExistence type="predicted"/>
<accession>A0A0E9TEL9</accession>
<reference evidence="1" key="1">
    <citation type="submission" date="2014-11" db="EMBL/GenBank/DDBJ databases">
        <authorList>
            <person name="Amaro Gonzalez C."/>
        </authorList>
    </citation>
    <scope>NUCLEOTIDE SEQUENCE</scope>
</reference>
<sequence>MVHTERRQQCFLQNN</sequence>
<protein>
    <submittedName>
        <fullName evidence="1">Uncharacterized protein</fullName>
    </submittedName>
</protein>
<organism evidence="1">
    <name type="scientific">Anguilla anguilla</name>
    <name type="common">European freshwater eel</name>
    <name type="synonym">Muraena anguilla</name>
    <dbReference type="NCBI Taxonomy" id="7936"/>
    <lineage>
        <taxon>Eukaryota</taxon>
        <taxon>Metazoa</taxon>
        <taxon>Chordata</taxon>
        <taxon>Craniata</taxon>
        <taxon>Vertebrata</taxon>
        <taxon>Euteleostomi</taxon>
        <taxon>Actinopterygii</taxon>
        <taxon>Neopterygii</taxon>
        <taxon>Teleostei</taxon>
        <taxon>Anguilliformes</taxon>
        <taxon>Anguillidae</taxon>
        <taxon>Anguilla</taxon>
    </lineage>
</organism>
<evidence type="ECO:0000313" key="1">
    <source>
        <dbReference type="EMBL" id="JAH51325.1"/>
    </source>
</evidence>